<dbReference type="AlphaFoldDB" id="A0A916VNF7"/>
<organism evidence="2 3">
    <name type="scientific">Neptunicoccus cionae</name>
    <dbReference type="NCBI Taxonomy" id="2035344"/>
    <lineage>
        <taxon>Bacteria</taxon>
        <taxon>Pseudomonadati</taxon>
        <taxon>Pseudomonadota</taxon>
        <taxon>Alphaproteobacteria</taxon>
        <taxon>Rhodobacterales</taxon>
        <taxon>Paracoccaceae</taxon>
        <taxon>Neptunicoccus</taxon>
    </lineage>
</organism>
<feature type="compositionally biased region" description="Basic and acidic residues" evidence="1">
    <location>
        <begin position="437"/>
        <end position="448"/>
    </location>
</feature>
<feature type="compositionally biased region" description="Acidic residues" evidence="1">
    <location>
        <begin position="449"/>
        <end position="463"/>
    </location>
</feature>
<dbReference type="EMBL" id="BMKA01000002">
    <property type="protein sequence ID" value="GGA12329.1"/>
    <property type="molecule type" value="Genomic_DNA"/>
</dbReference>
<dbReference type="InterPro" id="IPR046578">
    <property type="entry name" value="DUF6638"/>
</dbReference>
<gene>
    <name evidence="2" type="ORF">GCM10011498_10270</name>
</gene>
<dbReference type="RefSeq" id="WP_188671656.1">
    <property type="nucleotide sequence ID" value="NZ_BMKA01000002.1"/>
</dbReference>
<keyword evidence="3" id="KW-1185">Reference proteome</keyword>
<evidence type="ECO:0000256" key="1">
    <source>
        <dbReference type="SAM" id="MobiDB-lite"/>
    </source>
</evidence>
<reference evidence="2" key="1">
    <citation type="journal article" date="2014" name="Int. J. Syst. Evol. Microbiol.">
        <title>Complete genome sequence of Corynebacterium casei LMG S-19264T (=DSM 44701T), isolated from a smear-ripened cheese.</title>
        <authorList>
            <consortium name="US DOE Joint Genome Institute (JGI-PGF)"/>
            <person name="Walter F."/>
            <person name="Albersmeier A."/>
            <person name="Kalinowski J."/>
            <person name="Ruckert C."/>
        </authorList>
    </citation>
    <scope>NUCLEOTIDE SEQUENCE</scope>
    <source>
        <strain evidence="2">CGMCC 1.15880</strain>
    </source>
</reference>
<comment type="caution">
    <text evidence="2">The sequence shown here is derived from an EMBL/GenBank/DDBJ whole genome shotgun (WGS) entry which is preliminary data.</text>
</comment>
<evidence type="ECO:0000313" key="3">
    <source>
        <dbReference type="Proteomes" id="UP000628017"/>
    </source>
</evidence>
<dbReference type="Pfam" id="PF20343">
    <property type="entry name" value="DUF6638"/>
    <property type="match status" value="1"/>
</dbReference>
<name>A0A916VNF7_9RHOB</name>
<dbReference type="Proteomes" id="UP000628017">
    <property type="component" value="Unassembled WGS sequence"/>
</dbReference>
<accession>A0A916VNF7</accession>
<protein>
    <submittedName>
        <fullName evidence="2">Uncharacterized protein</fullName>
    </submittedName>
</protein>
<feature type="region of interest" description="Disordered" evidence="1">
    <location>
        <begin position="422"/>
        <end position="478"/>
    </location>
</feature>
<proteinExistence type="predicted"/>
<evidence type="ECO:0000313" key="2">
    <source>
        <dbReference type="EMBL" id="GGA12329.1"/>
    </source>
</evidence>
<reference evidence="2" key="2">
    <citation type="submission" date="2020-09" db="EMBL/GenBank/DDBJ databases">
        <authorList>
            <person name="Sun Q."/>
            <person name="Zhou Y."/>
        </authorList>
    </citation>
    <scope>NUCLEOTIDE SEQUENCE</scope>
    <source>
        <strain evidence="2">CGMCC 1.15880</strain>
    </source>
</reference>
<sequence length="478" mass="54983">MMRLVRRGLMFGNLFEVRSPTLVERYNRALEHLTGRRTALTDFHVDISGYSPEIGDEFGDDHYLNPNGCNRQFIVLSTEQKTAPLLNAKFSTSRSILRRWMDENEAQLFALTAKDAVAGELVNSVFSVERPNDLLAIRRIEVEADTTASTVEDGKILQGKIDRFLQENDAWWDDVLIAEMIEIGKKTGDITRNPVVFTHNSFEQRNFYTSHFGGLYVFRDLDEAAVISTQDIEDVSDWDVEYAMDFTQRNDIATFLAANNLVEPITSARGRDVAAILQQKLDFIVVDTAAELGESVENPDRRALRQLARRNLKHLPREYEGLYLLWQWARGQGDWPRITSEHPAYFYTLRASDHADKDLVNMLLAELAPLDVRQLFICHKEAFYRTYAGWSDAKKDYVAEYLASEYMMDKAGAREELFGHEPAMEEPAPARAAQKRKPVEQPWGRRREDDDDDDDDDFDEDDRDIVQRVGPWGAVKRR</sequence>